<dbReference type="FunFam" id="1.25.10.10:FF:000027">
    <property type="entry name" value="Importin subunit beta-1"/>
    <property type="match status" value="1"/>
</dbReference>
<dbReference type="InterPro" id="IPR015943">
    <property type="entry name" value="WD40/YVTN_repeat-like_dom_sf"/>
</dbReference>
<evidence type="ECO:0000313" key="12">
    <source>
        <dbReference type="EMBL" id="KAJ6263569.1"/>
    </source>
</evidence>
<dbReference type="Gene3D" id="2.130.10.10">
    <property type="entry name" value="YVTN repeat-like/Quinoprotein amine dehydrogenase"/>
    <property type="match status" value="1"/>
</dbReference>
<dbReference type="SUPFAM" id="SSF48371">
    <property type="entry name" value="ARM repeat"/>
    <property type="match status" value="1"/>
</dbReference>
<dbReference type="Proteomes" id="UP001221413">
    <property type="component" value="Unassembled WGS sequence"/>
</dbReference>
<dbReference type="Gene3D" id="1.25.10.10">
    <property type="entry name" value="Leucine-rich Repeat Variant"/>
    <property type="match status" value="1"/>
</dbReference>
<evidence type="ECO:0000256" key="10">
    <source>
        <dbReference type="SAM" id="MobiDB-lite"/>
    </source>
</evidence>
<feature type="domain" description="Importin N-terminal" evidence="11">
    <location>
        <begin position="861"/>
        <end position="928"/>
    </location>
</feature>
<dbReference type="InterPro" id="IPR058584">
    <property type="entry name" value="IMB1_TNPO1-like_TPR"/>
</dbReference>
<accession>A0AAD6J4S1</accession>
<dbReference type="InterPro" id="IPR040122">
    <property type="entry name" value="Importin_beta"/>
</dbReference>
<dbReference type="InterPro" id="IPR024977">
    <property type="entry name" value="Apc4-like_WD40_dom"/>
</dbReference>
<dbReference type="GO" id="GO:0005737">
    <property type="term" value="C:cytoplasm"/>
    <property type="evidence" value="ECO:0007669"/>
    <property type="project" value="UniProtKB-SubCell"/>
</dbReference>
<sequence>MAPTFEILGERKLVSPAQRQLAAWCPTKDLIAYGLGDQTVALYRMNGQKVWQTQKYTTGQRNAKKEHNVTQLCWRPDGKLLAVSYDNFVTRIIDVQTGRFGHQVEMEDVTEGRITAIGWVDNRDTATEDAEQLEPRTRTDFINIGGTLTEENLGYLFGLFNFDVSNVLPKLSVLPGVTNADITFSSKQSLDSLINVPSIRKEDTMDVLLMGTSKGSFAMNVFDSFVVGSMDLSSLIGENDRYAYKITHHQATRSLKTHLLLTTSKLRRKYRASRHKREGPTVLHALDLLFLSNYGPYLGRVTYTITKVQHLLRYVNETILAMAAEWKSMETVEGAYMRAQKEIVEASEESAAGLEFFELLLTGCASSKMKEWLVDSLGEKGHKKWEKVYVNGYENLRRLTHEHLLPACDRLIVLLSKLRGLARWTDKDSSLGLDPVDYSKLLDLVSGLMAICHEFMSKVNYELDLFTAFITWLKTAYEEFNNLSEGNEPAEPRDDLVFDTLKVAEFIGKHLQNSILVVYFDKSEWTWKEGENAFDLLTRPDVEGNSTTGAATSTSIGSEAVSSLISGSGSGIKKRESSGSFSGTAPNISLIEDPPKSLPGFHQVFARMNEVAKSIFAKPANAMKQQVHVGESIVIHIEPYRILDLRLCDDSGSGNAVWYIAMAESELDDFGKPVQDSAGTVVMIRVVIVKNGTLSTVSKVSCARINLPRNKVVSALRFTDNETLLVLLYDQDYTEMVSIRCTAPHLTYTPCPRSWWELPNSPTIGLSKETGVFCFAMTLEGEAIEGGRKRLTFNHNDFTPVALSVNVNKGRRLGSVLDRERTKWIIFDLGLIAGEEPAEDTDEDEIEIEEDAYGEPAGGTPAYLEGLSQQLANEQNTRVVRAAAALVLKNEFSGRDILRLHENQKKWVNLDAPVKENIRALALGTLASGDRQSASSAAQFVAAIAAIDLPLGQWDTLMPALVQNVNTGGDNLKMASLTTIGYICEFEDDHLRESLNQHSNAILTAVVQGARKEEPNNDVRFAAMQALSESLEFVRSNFETEGERNYIMQVVCEATQSPDARIQQSAFGCLNRIMSLYYDKMRFYMEKALFGLTVHGMKSEDEEVAKLAVEFWCTVCEEELTIEEDNTEASMNGLDATRPFFNFARVATNEVVPVLLELLTKQDEDATDDEYNISRAAYQCLCLYSQTVGGLIITPVLTFVELNLRHENWRMRDAAVSAFGAIMEGPDVKMLDPLVKQALPVLVAMMNDKVVMVKDSAAYALGRICECCGSAIEANVHLTGLIQVLFTGLNDNTKMAGSCCWALMNLAESFGGDSAAQTENPLSKHFAESVQALLKATERPDADNQLRTAAYEVLSSFVTNVGTDQMPLVAELLGHLLDRLEKTIEMQKQIVSSDDRVTLEEMQISLASVISVIINRLDKEVAPYSDRTMQVILQTLQSLSSNSTVPEALFGAIGAMANALEDGFGKYLDAFTPFLYNALGNLEDAQLCSTSIGLVSDIVRSVGDKAIPHCDSFMNFLLNNLRSNHLNQQYKPAILQCFGDIAQAIGGAFDTYLQVVMQVLQQASYIQITPDSSIDMLDYVLSLREGIMDAYDGVIIAMKTSGKASVLVPFVQPIFEFLNMIAQDQNRTEALLRSAMGVLGDLADAFPNGEFAPLFRSEWIMPMIKDIRANREFSSRTHDTTRWAKEQVRRQTFLPA</sequence>
<keyword evidence="13" id="KW-1185">Reference proteome</keyword>
<keyword evidence="4" id="KW-0963">Cytoplasm</keyword>
<comment type="caution">
    <text evidence="12">The sequence shown here is derived from an EMBL/GenBank/DDBJ whole genome shotgun (WGS) entry which is preliminary data.</text>
</comment>
<dbReference type="PROSITE" id="PS50077">
    <property type="entry name" value="HEAT_REPEAT"/>
    <property type="match status" value="1"/>
</dbReference>
<dbReference type="GO" id="GO:0005634">
    <property type="term" value="C:nucleus"/>
    <property type="evidence" value="ECO:0007669"/>
    <property type="project" value="UniProtKB-ARBA"/>
</dbReference>
<dbReference type="Pfam" id="PF25574">
    <property type="entry name" value="TPR_IMB1"/>
    <property type="match status" value="1"/>
</dbReference>
<evidence type="ECO:0000313" key="13">
    <source>
        <dbReference type="Proteomes" id="UP001221413"/>
    </source>
</evidence>
<proteinExistence type="inferred from homology"/>
<dbReference type="Pfam" id="PF12896">
    <property type="entry name" value="ANAPC4"/>
    <property type="match status" value="1"/>
</dbReference>
<evidence type="ECO:0000256" key="4">
    <source>
        <dbReference type="ARBA" id="ARBA00022490"/>
    </source>
</evidence>
<comment type="similarity">
    <text evidence="2">Belongs to the importin beta family. Importin beta-1 subfamily.</text>
</comment>
<keyword evidence="6" id="KW-0653">Protein transport</keyword>
<organism evidence="12 13">
    <name type="scientific">Drechslerella dactyloides</name>
    <name type="common">Nematode-trapping fungus</name>
    <name type="synonym">Arthrobotrys dactyloides</name>
    <dbReference type="NCBI Taxonomy" id="74499"/>
    <lineage>
        <taxon>Eukaryota</taxon>
        <taxon>Fungi</taxon>
        <taxon>Dikarya</taxon>
        <taxon>Ascomycota</taxon>
        <taxon>Pezizomycotina</taxon>
        <taxon>Orbiliomycetes</taxon>
        <taxon>Orbiliales</taxon>
        <taxon>Orbiliaceae</taxon>
        <taxon>Drechslerella</taxon>
    </lineage>
</organism>
<evidence type="ECO:0000256" key="8">
    <source>
        <dbReference type="ARBA" id="ARBA00083566"/>
    </source>
</evidence>
<dbReference type="InterPro" id="IPR024790">
    <property type="entry name" value="APC4_long_dom"/>
</dbReference>
<evidence type="ECO:0000256" key="1">
    <source>
        <dbReference type="ARBA" id="ARBA00004496"/>
    </source>
</evidence>
<protein>
    <recommendedName>
        <fullName evidence="7">Importin-95</fullName>
    </recommendedName>
    <alternativeName>
        <fullName evidence="8">Karyopherin-95</fullName>
    </alternativeName>
</protein>
<dbReference type="GO" id="GO:0006606">
    <property type="term" value="P:protein import into nucleus"/>
    <property type="evidence" value="ECO:0007669"/>
    <property type="project" value="InterPro"/>
</dbReference>
<dbReference type="InterPro" id="IPR016024">
    <property type="entry name" value="ARM-type_fold"/>
</dbReference>
<dbReference type="InterPro" id="IPR011989">
    <property type="entry name" value="ARM-like"/>
</dbReference>
<dbReference type="EMBL" id="JAQGDS010000002">
    <property type="protein sequence ID" value="KAJ6263569.1"/>
    <property type="molecule type" value="Genomic_DNA"/>
</dbReference>
<evidence type="ECO:0000256" key="5">
    <source>
        <dbReference type="ARBA" id="ARBA00022737"/>
    </source>
</evidence>
<evidence type="ECO:0000256" key="9">
    <source>
        <dbReference type="PROSITE-ProRule" id="PRU00103"/>
    </source>
</evidence>
<dbReference type="InterPro" id="IPR021133">
    <property type="entry name" value="HEAT_type_2"/>
</dbReference>
<name>A0AAD6J4S1_DREDA</name>
<dbReference type="PANTHER" id="PTHR10527">
    <property type="entry name" value="IMPORTIN BETA"/>
    <property type="match status" value="1"/>
</dbReference>
<dbReference type="PROSITE" id="PS50166">
    <property type="entry name" value="IMPORTIN_B_NT"/>
    <property type="match status" value="1"/>
</dbReference>
<dbReference type="GO" id="GO:0031267">
    <property type="term" value="F:small GTPase binding"/>
    <property type="evidence" value="ECO:0007669"/>
    <property type="project" value="InterPro"/>
</dbReference>
<comment type="subcellular location">
    <subcellularLocation>
        <location evidence="1">Cytoplasm</location>
    </subcellularLocation>
</comment>
<reference evidence="12" key="1">
    <citation type="submission" date="2023-01" db="EMBL/GenBank/DDBJ databases">
        <title>The chitinases involved in constricting ring structure development in the nematode-trapping fungus Drechslerella dactyloides.</title>
        <authorList>
            <person name="Wang R."/>
            <person name="Zhang L."/>
            <person name="Tang P."/>
            <person name="Li S."/>
            <person name="Liang L."/>
        </authorList>
    </citation>
    <scope>NUCLEOTIDE SEQUENCE</scope>
    <source>
        <strain evidence="12">YMF1.00031</strain>
    </source>
</reference>
<feature type="region of interest" description="Disordered" evidence="10">
    <location>
        <begin position="567"/>
        <end position="586"/>
    </location>
</feature>
<gene>
    <name evidence="12" type="ORF">Dda_2133</name>
</gene>
<evidence type="ECO:0000256" key="7">
    <source>
        <dbReference type="ARBA" id="ARBA00079884"/>
    </source>
</evidence>
<dbReference type="SUPFAM" id="SSF69322">
    <property type="entry name" value="Tricorn protease domain 2"/>
    <property type="match status" value="1"/>
</dbReference>
<evidence type="ECO:0000256" key="3">
    <source>
        <dbReference type="ARBA" id="ARBA00022448"/>
    </source>
</evidence>
<dbReference type="Pfam" id="PF12894">
    <property type="entry name" value="ANAPC4_WD40"/>
    <property type="match status" value="1"/>
</dbReference>
<keyword evidence="5" id="KW-0677">Repeat</keyword>
<evidence type="ECO:0000256" key="2">
    <source>
        <dbReference type="ARBA" id="ARBA00010907"/>
    </source>
</evidence>
<keyword evidence="3" id="KW-0813">Transport</keyword>
<evidence type="ECO:0000259" key="11">
    <source>
        <dbReference type="PROSITE" id="PS50166"/>
    </source>
</evidence>
<dbReference type="InterPro" id="IPR001494">
    <property type="entry name" value="Importin-beta_N"/>
</dbReference>
<evidence type="ECO:0000256" key="6">
    <source>
        <dbReference type="ARBA" id="ARBA00022927"/>
    </source>
</evidence>
<feature type="repeat" description="HEAT" evidence="9">
    <location>
        <begin position="1238"/>
        <end position="1275"/>
    </location>
</feature>
<dbReference type="Pfam" id="PF13513">
    <property type="entry name" value="HEAT_EZ"/>
    <property type="match status" value="1"/>
</dbReference>